<dbReference type="AlphaFoldDB" id="A0ABD3DFT7"/>
<dbReference type="EMBL" id="JAVIJP010000017">
    <property type="protein sequence ID" value="KAL3639791.1"/>
    <property type="molecule type" value="Genomic_DNA"/>
</dbReference>
<evidence type="ECO:0000313" key="5">
    <source>
        <dbReference type="Proteomes" id="UP001632038"/>
    </source>
</evidence>
<keyword evidence="2" id="KW-0472">Membrane</keyword>
<evidence type="ECO:0000313" key="4">
    <source>
        <dbReference type="EMBL" id="KAL3639791.1"/>
    </source>
</evidence>
<gene>
    <name evidence="4" type="ORF">CASFOL_014759</name>
</gene>
<keyword evidence="2" id="KW-1133">Transmembrane helix</keyword>
<evidence type="ECO:0000256" key="2">
    <source>
        <dbReference type="SAM" id="Phobius"/>
    </source>
</evidence>
<feature type="compositionally biased region" description="Pro residues" evidence="1">
    <location>
        <begin position="28"/>
        <end position="112"/>
    </location>
</feature>
<dbReference type="Proteomes" id="UP001632038">
    <property type="component" value="Unassembled WGS sequence"/>
</dbReference>
<feature type="transmembrane region" description="Helical" evidence="2">
    <location>
        <begin position="144"/>
        <end position="165"/>
    </location>
</feature>
<keyword evidence="3" id="KW-0732">Signal</keyword>
<evidence type="ECO:0000256" key="3">
    <source>
        <dbReference type="SAM" id="SignalP"/>
    </source>
</evidence>
<feature type="region of interest" description="Disordered" evidence="1">
    <location>
        <begin position="24"/>
        <end position="136"/>
    </location>
</feature>
<keyword evidence="5" id="KW-1185">Reference proteome</keyword>
<reference evidence="5" key="1">
    <citation type="journal article" date="2024" name="IScience">
        <title>Strigolactones Initiate the Formation of Haustorium-like Structures in Castilleja.</title>
        <authorList>
            <person name="Buerger M."/>
            <person name="Peterson D."/>
            <person name="Chory J."/>
        </authorList>
    </citation>
    <scope>NUCLEOTIDE SEQUENCE [LARGE SCALE GENOMIC DNA]</scope>
</reference>
<accession>A0ABD3DFT7</accession>
<proteinExistence type="predicted"/>
<feature type="chain" id="PRO_5044789619" evidence="3">
    <location>
        <begin position="24"/>
        <end position="177"/>
    </location>
</feature>
<keyword evidence="2" id="KW-0812">Transmembrane</keyword>
<name>A0ABD3DFT7_9LAMI</name>
<dbReference type="PRINTS" id="PR01217">
    <property type="entry name" value="PRICHEXTENSN"/>
</dbReference>
<evidence type="ECO:0000256" key="1">
    <source>
        <dbReference type="SAM" id="MobiDB-lite"/>
    </source>
</evidence>
<comment type="caution">
    <text evidence="4">The sequence shown here is derived from an EMBL/GenBank/DDBJ whole genome shotgun (WGS) entry which is preliminary data.</text>
</comment>
<organism evidence="4 5">
    <name type="scientific">Castilleja foliolosa</name>
    <dbReference type="NCBI Taxonomy" id="1961234"/>
    <lineage>
        <taxon>Eukaryota</taxon>
        <taxon>Viridiplantae</taxon>
        <taxon>Streptophyta</taxon>
        <taxon>Embryophyta</taxon>
        <taxon>Tracheophyta</taxon>
        <taxon>Spermatophyta</taxon>
        <taxon>Magnoliopsida</taxon>
        <taxon>eudicotyledons</taxon>
        <taxon>Gunneridae</taxon>
        <taxon>Pentapetalae</taxon>
        <taxon>asterids</taxon>
        <taxon>lamiids</taxon>
        <taxon>Lamiales</taxon>
        <taxon>Orobanchaceae</taxon>
        <taxon>Pedicularideae</taxon>
        <taxon>Castillejinae</taxon>
        <taxon>Castilleja</taxon>
    </lineage>
</organism>
<protein>
    <submittedName>
        <fullName evidence="4">Uncharacterized protein</fullName>
    </submittedName>
</protein>
<sequence>MDSPLLTLIISILFGFHALVAESQQDVNPPPPPIPPPPATPPPPPPYTTPPPPPYTPPPSPPYTTPPQSPPDTTPPPPPPYTTTPPPPLYTTPPPPPSYSTPPPPPPPPPPEPSRRHLTPPGGVGPENSIPQPERHTLNTGKKIGLMFIAIAVILQVCVAAFLFITRRQLLKAENAY</sequence>
<feature type="signal peptide" evidence="3">
    <location>
        <begin position="1"/>
        <end position="23"/>
    </location>
</feature>